<evidence type="ECO:0000256" key="8">
    <source>
        <dbReference type="ARBA" id="ARBA00022777"/>
    </source>
</evidence>
<comment type="similarity">
    <text evidence="14">Belongs to the protein kinase superfamily. Ser/Thr protein kinase family. GCN2 subfamily.</text>
</comment>
<dbReference type="PANTHER" id="PTHR11042">
    <property type="entry name" value="EUKARYOTIC TRANSLATION INITIATION FACTOR 2-ALPHA KINASE EIF2-ALPHA KINASE -RELATED"/>
    <property type="match status" value="1"/>
</dbReference>
<evidence type="ECO:0000256" key="5">
    <source>
        <dbReference type="ARBA" id="ARBA00022679"/>
    </source>
</evidence>
<dbReference type="GO" id="GO:0000139">
    <property type="term" value="C:Golgi membrane"/>
    <property type="evidence" value="ECO:0007669"/>
    <property type="project" value="UniProtKB-SubCell"/>
</dbReference>
<dbReference type="Gene3D" id="1.10.510.10">
    <property type="entry name" value="Transferase(Phosphotransferase) domain 1"/>
    <property type="match status" value="1"/>
</dbReference>
<comment type="subcellular location">
    <subcellularLocation>
        <location evidence="1">Golgi apparatus membrane</location>
        <topology evidence="1">Peripheral membrane protein</topology>
    </subcellularLocation>
</comment>
<evidence type="ECO:0000259" key="22">
    <source>
        <dbReference type="PROSITE" id="PS50011"/>
    </source>
</evidence>
<dbReference type="Gene3D" id="3.30.200.20">
    <property type="entry name" value="Phosphorylase Kinase, domain 1"/>
    <property type="match status" value="1"/>
</dbReference>
<accession>A0A8J9VUZ9</accession>
<dbReference type="PANTHER" id="PTHR11042:SF183">
    <property type="entry name" value="MEMBRANE-ASSOCIATED TYROSINE- AND THREONINE-SPECIFIC CDC2-INHIBITORY KINASE"/>
    <property type="match status" value="1"/>
</dbReference>
<reference evidence="23" key="1">
    <citation type="submission" date="2022-01" db="EMBL/GenBank/DDBJ databases">
        <authorList>
            <person name="Braso-Vives M."/>
        </authorList>
    </citation>
    <scope>NUCLEOTIDE SEQUENCE</scope>
</reference>
<dbReference type="EMBL" id="OV696686">
    <property type="protein sequence ID" value="CAH1232401.1"/>
    <property type="molecule type" value="Genomic_DNA"/>
</dbReference>
<comment type="function">
    <text evidence="17">Acts as a negative regulator of entry into mitosis (G2 to M transition) by phosphorylation of the CDK1 kinase specifically when CDK1 is complexed to cyclins. Mediates phosphorylation of CDK1 predominantly on 'Thr-14'. Also involved in Golgi fragmentation. May be involved in phosphorylation of CDK1 on 'Tyr-15' to a lesser degree, however tyrosine kinase activity is unclear and may be indirect.</text>
</comment>
<dbReference type="FunFam" id="3.30.200.20:FF:000280">
    <property type="entry name" value="membrane-associated tyrosine- and threonine-specific cdc2-inhibitory kinase"/>
    <property type="match status" value="1"/>
</dbReference>
<dbReference type="GO" id="GO:0005524">
    <property type="term" value="F:ATP binding"/>
    <property type="evidence" value="ECO:0007669"/>
    <property type="project" value="UniProtKB-UniRule"/>
</dbReference>
<evidence type="ECO:0000256" key="17">
    <source>
        <dbReference type="ARBA" id="ARBA00056966"/>
    </source>
</evidence>
<dbReference type="GO" id="GO:0110031">
    <property type="term" value="P:negative regulation of G2/MI transition of meiotic cell cycle"/>
    <property type="evidence" value="ECO:0007669"/>
    <property type="project" value="TreeGrafter"/>
</dbReference>
<dbReference type="InterPro" id="IPR011009">
    <property type="entry name" value="Kinase-like_dom_sf"/>
</dbReference>
<keyword evidence="7 20" id="KW-0547">Nucleotide-binding</keyword>
<evidence type="ECO:0000256" key="4">
    <source>
        <dbReference type="ARBA" id="ARBA00022553"/>
    </source>
</evidence>
<keyword evidence="10" id="KW-0460">Magnesium</keyword>
<evidence type="ECO:0000256" key="21">
    <source>
        <dbReference type="SAM" id="MobiDB-lite"/>
    </source>
</evidence>
<evidence type="ECO:0000256" key="9">
    <source>
        <dbReference type="ARBA" id="ARBA00022840"/>
    </source>
</evidence>
<dbReference type="AlphaFoldDB" id="A0A8J9VUZ9"/>
<evidence type="ECO:0000256" key="3">
    <source>
        <dbReference type="ARBA" id="ARBA00022527"/>
    </source>
</evidence>
<keyword evidence="6" id="KW-0479">Metal-binding</keyword>
<dbReference type="PROSITE" id="PS00108">
    <property type="entry name" value="PROTEIN_KINASE_ST"/>
    <property type="match status" value="1"/>
</dbReference>
<dbReference type="GO" id="GO:0005634">
    <property type="term" value="C:nucleus"/>
    <property type="evidence" value="ECO:0007669"/>
    <property type="project" value="TreeGrafter"/>
</dbReference>
<dbReference type="OrthoDB" id="5337378at2759"/>
<dbReference type="SMART" id="SM00220">
    <property type="entry name" value="S_TKc"/>
    <property type="match status" value="1"/>
</dbReference>
<evidence type="ECO:0000256" key="14">
    <source>
        <dbReference type="ARBA" id="ARBA00037982"/>
    </source>
</evidence>
<dbReference type="InterPro" id="IPR008271">
    <property type="entry name" value="Ser/Thr_kinase_AS"/>
</dbReference>
<dbReference type="FunFam" id="1.10.510.10:FF:000315">
    <property type="entry name" value="membrane-associated tyrosine- and threonine-specific cdc2-inhibitory kinase"/>
    <property type="match status" value="1"/>
</dbReference>
<name>A0A8J9VUZ9_BRALA</name>
<feature type="region of interest" description="Disordered" evidence="21">
    <location>
        <begin position="465"/>
        <end position="485"/>
    </location>
</feature>
<dbReference type="SUPFAM" id="SSF56112">
    <property type="entry name" value="Protein kinase-like (PK-like)"/>
    <property type="match status" value="1"/>
</dbReference>
<keyword evidence="8" id="KW-0418">Kinase</keyword>
<feature type="domain" description="Protein kinase" evidence="22">
    <location>
        <begin position="93"/>
        <end position="341"/>
    </location>
</feature>
<feature type="region of interest" description="Disordered" evidence="21">
    <location>
        <begin position="1"/>
        <end position="48"/>
    </location>
</feature>
<evidence type="ECO:0000313" key="24">
    <source>
        <dbReference type="Proteomes" id="UP000838412"/>
    </source>
</evidence>
<keyword evidence="9 20" id="KW-0067">ATP-binding</keyword>
<feature type="compositionally biased region" description="Pro residues" evidence="21">
    <location>
        <begin position="1"/>
        <end position="10"/>
    </location>
</feature>
<evidence type="ECO:0000256" key="6">
    <source>
        <dbReference type="ARBA" id="ARBA00022723"/>
    </source>
</evidence>
<dbReference type="CDD" id="cd14050">
    <property type="entry name" value="PKc_Myt1"/>
    <property type="match status" value="1"/>
</dbReference>
<keyword evidence="12" id="KW-0472">Membrane</keyword>
<dbReference type="GO" id="GO:0051321">
    <property type="term" value="P:meiotic cell cycle"/>
    <property type="evidence" value="ECO:0007669"/>
    <property type="project" value="TreeGrafter"/>
</dbReference>
<dbReference type="Proteomes" id="UP000838412">
    <property type="component" value="Chromosome 1"/>
</dbReference>
<evidence type="ECO:0000256" key="7">
    <source>
        <dbReference type="ARBA" id="ARBA00022741"/>
    </source>
</evidence>
<sequence length="543" mass="61619">MANPGTPRPVPHFFSEEGPFSQKKYRLANGNTPRDSQPPRPPAKSVPPVSRVFINSKLAFQRPQSVSFRGPDSLISSPHYDAGSKELFFDQCFGIVDKLGEGSFGEVFKVRSKEDGKLYAVKRSRERFRGEYDRKRKIGEAYRLEKLRRHPNCVQFFKAWEERQHLYIQTELCQCSLEQYLEQQHDIPEETVWNFLVDLLSGLKHLHDHRLIHLDIKPDNIFVSNDGVCKIGDFGLVVEMEKEEVSDAQEGDPKYIAPELLEGHFGPHADVFSLGVTILEAACDLELPRNGVGWQQLRQGMIPAAFTAGLSHDLRNIIQLMMHPDYVQRPSVADILAMPEVRKVLWRRRRQQAVRFVQGAMLSMYSFMTTLFHTMYLTILLPVKAIKGQPEERQRERCRHPTDWDYSYSEDDAFESEGHSKDSAESGVANLSLSTDEELERPRQFIICPSEVRFTPDVRPATPILHHSSPMPRSSSPLHGNHTQAHLSPNLSLVTSHPYTPTSHSDSSGSSFLEEGAVLIRSGIGPKNLMNIFDDAACSDDDD</sequence>
<comment type="catalytic activity">
    <reaction evidence="15">
        <text>L-threonyl-[protein] + ATP = O-phospho-L-threonyl-[protein] + ADP + H(+)</text>
        <dbReference type="Rhea" id="RHEA:46608"/>
        <dbReference type="Rhea" id="RHEA-COMP:11060"/>
        <dbReference type="Rhea" id="RHEA-COMP:11605"/>
        <dbReference type="ChEBI" id="CHEBI:15378"/>
        <dbReference type="ChEBI" id="CHEBI:30013"/>
        <dbReference type="ChEBI" id="CHEBI:30616"/>
        <dbReference type="ChEBI" id="CHEBI:61977"/>
        <dbReference type="ChEBI" id="CHEBI:456216"/>
        <dbReference type="EC" id="2.7.11.1"/>
    </reaction>
</comment>
<dbReference type="InterPro" id="IPR017441">
    <property type="entry name" value="Protein_kinase_ATP_BS"/>
</dbReference>
<proteinExistence type="inferred from homology"/>
<feature type="compositionally biased region" description="Low complexity" evidence="21">
    <location>
        <begin position="468"/>
        <end position="477"/>
    </location>
</feature>
<dbReference type="InterPro" id="IPR000719">
    <property type="entry name" value="Prot_kinase_dom"/>
</dbReference>
<keyword evidence="3" id="KW-0723">Serine/threonine-protein kinase</keyword>
<dbReference type="Pfam" id="PF00069">
    <property type="entry name" value="Pkinase"/>
    <property type="match status" value="1"/>
</dbReference>
<evidence type="ECO:0000256" key="13">
    <source>
        <dbReference type="ARBA" id="ARBA00023306"/>
    </source>
</evidence>
<protein>
    <recommendedName>
        <fullName evidence="18">Membrane-associated tyrosine- and threonine-specific cdc2-inhibitory kinase</fullName>
        <ecNumber evidence="2">2.7.11.1</ecNumber>
    </recommendedName>
    <alternativeName>
        <fullName evidence="19">Myt1 kinase</fullName>
    </alternativeName>
</protein>
<dbReference type="InterPro" id="IPR050339">
    <property type="entry name" value="CC_SR_Kinase"/>
</dbReference>
<dbReference type="EC" id="2.7.11.1" evidence="2"/>
<keyword evidence="24" id="KW-1185">Reference proteome</keyword>
<evidence type="ECO:0000256" key="1">
    <source>
        <dbReference type="ARBA" id="ARBA00004395"/>
    </source>
</evidence>
<evidence type="ECO:0000313" key="23">
    <source>
        <dbReference type="EMBL" id="CAH1232401.1"/>
    </source>
</evidence>
<evidence type="ECO:0000256" key="16">
    <source>
        <dbReference type="ARBA" id="ARBA00048679"/>
    </source>
</evidence>
<evidence type="ECO:0000256" key="11">
    <source>
        <dbReference type="ARBA" id="ARBA00023034"/>
    </source>
</evidence>
<comment type="catalytic activity">
    <reaction evidence="16">
        <text>L-seryl-[protein] + ATP = O-phospho-L-seryl-[protein] + ADP + H(+)</text>
        <dbReference type="Rhea" id="RHEA:17989"/>
        <dbReference type="Rhea" id="RHEA-COMP:9863"/>
        <dbReference type="Rhea" id="RHEA-COMP:11604"/>
        <dbReference type="ChEBI" id="CHEBI:15378"/>
        <dbReference type="ChEBI" id="CHEBI:29999"/>
        <dbReference type="ChEBI" id="CHEBI:30616"/>
        <dbReference type="ChEBI" id="CHEBI:83421"/>
        <dbReference type="ChEBI" id="CHEBI:456216"/>
        <dbReference type="EC" id="2.7.11.1"/>
    </reaction>
</comment>
<dbReference type="PROSITE" id="PS50011">
    <property type="entry name" value="PROTEIN_KINASE_DOM"/>
    <property type="match status" value="1"/>
</dbReference>
<keyword evidence="4" id="KW-0597">Phosphoprotein</keyword>
<keyword evidence="13" id="KW-0131">Cell cycle</keyword>
<evidence type="ECO:0000256" key="18">
    <source>
        <dbReference type="ARBA" id="ARBA00074601"/>
    </source>
</evidence>
<evidence type="ECO:0000256" key="10">
    <source>
        <dbReference type="ARBA" id="ARBA00022842"/>
    </source>
</evidence>
<keyword evidence="5" id="KW-0808">Transferase</keyword>
<feature type="compositionally biased region" description="Pro residues" evidence="21">
    <location>
        <begin position="36"/>
        <end position="45"/>
    </location>
</feature>
<dbReference type="GO" id="GO:0046872">
    <property type="term" value="F:metal ion binding"/>
    <property type="evidence" value="ECO:0007669"/>
    <property type="project" value="UniProtKB-KW"/>
</dbReference>
<organism evidence="23 24">
    <name type="scientific">Branchiostoma lanceolatum</name>
    <name type="common">Common lancelet</name>
    <name type="synonym">Amphioxus lanceolatum</name>
    <dbReference type="NCBI Taxonomy" id="7740"/>
    <lineage>
        <taxon>Eukaryota</taxon>
        <taxon>Metazoa</taxon>
        <taxon>Chordata</taxon>
        <taxon>Cephalochordata</taxon>
        <taxon>Leptocardii</taxon>
        <taxon>Amphioxiformes</taxon>
        <taxon>Branchiostomatidae</taxon>
        <taxon>Branchiostoma</taxon>
    </lineage>
</organism>
<evidence type="ECO:0000256" key="2">
    <source>
        <dbReference type="ARBA" id="ARBA00012513"/>
    </source>
</evidence>
<gene>
    <name evidence="23" type="primary">PKMYT1</name>
    <name evidence="23" type="ORF">BLAG_LOCUS1546</name>
</gene>
<feature type="binding site" evidence="20">
    <location>
        <position position="122"/>
    </location>
    <ligand>
        <name>ATP</name>
        <dbReference type="ChEBI" id="CHEBI:30616"/>
    </ligand>
</feature>
<keyword evidence="11" id="KW-0333">Golgi apparatus</keyword>
<dbReference type="PROSITE" id="PS00107">
    <property type="entry name" value="PROTEIN_KINASE_ATP"/>
    <property type="match status" value="1"/>
</dbReference>
<evidence type="ECO:0000256" key="15">
    <source>
        <dbReference type="ARBA" id="ARBA00047899"/>
    </source>
</evidence>
<dbReference type="GO" id="GO:0004674">
    <property type="term" value="F:protein serine/threonine kinase activity"/>
    <property type="evidence" value="ECO:0007669"/>
    <property type="project" value="UniProtKB-KW"/>
</dbReference>
<evidence type="ECO:0000256" key="20">
    <source>
        <dbReference type="PROSITE-ProRule" id="PRU10141"/>
    </source>
</evidence>
<evidence type="ECO:0000256" key="19">
    <source>
        <dbReference type="ARBA" id="ARBA00084081"/>
    </source>
</evidence>
<evidence type="ECO:0000256" key="12">
    <source>
        <dbReference type="ARBA" id="ARBA00023136"/>
    </source>
</evidence>